<name>A0A523UTX8_UNCT6</name>
<dbReference type="Pfam" id="PF02272">
    <property type="entry name" value="DHHA1"/>
    <property type="match status" value="1"/>
</dbReference>
<evidence type="ECO:0000259" key="6">
    <source>
        <dbReference type="Pfam" id="PF01368"/>
    </source>
</evidence>
<dbReference type="SUPFAM" id="SSF64182">
    <property type="entry name" value="DHH phosphoesterases"/>
    <property type="match status" value="1"/>
</dbReference>
<dbReference type="Pfam" id="PF01368">
    <property type="entry name" value="DHH"/>
    <property type="match status" value="1"/>
</dbReference>
<dbReference type="InterPro" id="IPR051673">
    <property type="entry name" value="SSDNA_exonuclease_RecJ"/>
</dbReference>
<keyword evidence="3" id="KW-0540">Nuclease</keyword>
<dbReference type="GO" id="GO:0004527">
    <property type="term" value="F:exonuclease activity"/>
    <property type="evidence" value="ECO:0007669"/>
    <property type="project" value="UniProtKB-KW"/>
</dbReference>
<comment type="similarity">
    <text evidence="1">Belongs to the RecJ family.</text>
</comment>
<dbReference type="GO" id="GO:0003676">
    <property type="term" value="F:nucleic acid binding"/>
    <property type="evidence" value="ECO:0007669"/>
    <property type="project" value="InterPro"/>
</dbReference>
<sequence>MKAERIWKIRDLDPEKVEKSKEQLSISHLLASLLVARGIETAEEATAFLNPSLAGIHDPNTMEGMRQAVALIDDVVARGKKILIWGHEDADGIASIIILHETIRDLRGSVSYYVPNRLREGHGLSEGGIREAKRRGIDLIITVDCGISNVDPAAVAREMGVGLVITDHHEILGSLPGALAVVDPKRPDCKYPFKELSGCGVAFKLAQALVEKRLGLDVKQWIDVKEDILGLSVLGTISDKVPLIDENRILVKFGLGGLIGSRRLGINAIINNAPKYQDKVPTSMEIVRLIIQILSSGRSEKGTNQSCELLLTKDTEKAERLVLGLLSSSRKWQDEAKKTYMKASRSVNISPSMKMLVVVDKEAPCNLLGYCASRLKEDYTRPVVAIGHRGDIAIGECRGPKGFDFVDCLKSCGDLFIDYGGHKQAAGFSVLPERIGQLQRALEAYAASNFMDDAMQPVLWIDCSFPLSEMSTELANEISALAPFGEGNPQPLIISRKVMLEKTDGGYVFKSDNGKLFIKKGSPVGDWVNLSGDLVELDVIYSIDETGGLVLRDCRPSVFGDWPEENP</sequence>
<protein>
    <recommendedName>
        <fullName evidence="2">Single-stranded-DNA-specific exonuclease RecJ</fullName>
    </recommendedName>
</protein>
<evidence type="ECO:0000256" key="5">
    <source>
        <dbReference type="ARBA" id="ARBA00022839"/>
    </source>
</evidence>
<dbReference type="Pfam" id="PF17768">
    <property type="entry name" value="RecJ_OB"/>
    <property type="match status" value="1"/>
</dbReference>
<dbReference type="Gene3D" id="3.10.310.30">
    <property type="match status" value="1"/>
</dbReference>
<evidence type="ECO:0000256" key="3">
    <source>
        <dbReference type="ARBA" id="ARBA00022722"/>
    </source>
</evidence>
<dbReference type="AlphaFoldDB" id="A0A523UTX8"/>
<evidence type="ECO:0000256" key="2">
    <source>
        <dbReference type="ARBA" id="ARBA00019841"/>
    </source>
</evidence>
<dbReference type="PANTHER" id="PTHR30255">
    <property type="entry name" value="SINGLE-STRANDED-DNA-SPECIFIC EXONUCLEASE RECJ"/>
    <property type="match status" value="1"/>
</dbReference>
<feature type="domain" description="DHHA1" evidence="7">
    <location>
        <begin position="354"/>
        <end position="446"/>
    </location>
</feature>
<feature type="domain" description="DDH" evidence="6">
    <location>
        <begin position="81"/>
        <end position="236"/>
    </location>
</feature>
<evidence type="ECO:0000313" key="10">
    <source>
        <dbReference type="Proteomes" id="UP000315525"/>
    </source>
</evidence>
<reference evidence="9 10" key="1">
    <citation type="submission" date="2019-03" db="EMBL/GenBank/DDBJ databases">
        <title>Metabolic potential of uncultured bacteria and archaea associated with petroleum seepage in deep-sea sediments.</title>
        <authorList>
            <person name="Dong X."/>
            <person name="Hubert C."/>
        </authorList>
    </citation>
    <scope>NUCLEOTIDE SEQUENCE [LARGE SCALE GENOMIC DNA]</scope>
    <source>
        <strain evidence="9">E44_bin18</strain>
    </source>
</reference>
<proteinExistence type="inferred from homology"/>
<dbReference type="InterPro" id="IPR041122">
    <property type="entry name" value="RecJ_OB"/>
</dbReference>
<feature type="domain" description="RecJ OB" evidence="8">
    <location>
        <begin position="461"/>
        <end position="503"/>
    </location>
</feature>
<evidence type="ECO:0000256" key="4">
    <source>
        <dbReference type="ARBA" id="ARBA00022801"/>
    </source>
</evidence>
<evidence type="ECO:0000259" key="7">
    <source>
        <dbReference type="Pfam" id="PF02272"/>
    </source>
</evidence>
<dbReference type="InterPro" id="IPR001667">
    <property type="entry name" value="DDH_dom"/>
</dbReference>
<dbReference type="Gene3D" id="3.90.1640.30">
    <property type="match status" value="1"/>
</dbReference>
<dbReference type="EMBL" id="SOJN01000070">
    <property type="protein sequence ID" value="TET45994.1"/>
    <property type="molecule type" value="Genomic_DNA"/>
</dbReference>
<evidence type="ECO:0000256" key="1">
    <source>
        <dbReference type="ARBA" id="ARBA00005915"/>
    </source>
</evidence>
<organism evidence="9 10">
    <name type="scientific">candidate division TA06 bacterium</name>
    <dbReference type="NCBI Taxonomy" id="2250710"/>
    <lineage>
        <taxon>Bacteria</taxon>
        <taxon>Bacteria division TA06</taxon>
    </lineage>
</organism>
<dbReference type="Proteomes" id="UP000315525">
    <property type="component" value="Unassembled WGS sequence"/>
</dbReference>
<comment type="caution">
    <text evidence="9">The sequence shown here is derived from an EMBL/GenBank/DDBJ whole genome shotgun (WGS) entry which is preliminary data.</text>
</comment>
<dbReference type="InterPro" id="IPR003156">
    <property type="entry name" value="DHHA1_dom"/>
</dbReference>
<keyword evidence="4" id="KW-0378">Hydrolase</keyword>
<accession>A0A523UTX8</accession>
<evidence type="ECO:0000313" key="9">
    <source>
        <dbReference type="EMBL" id="TET45994.1"/>
    </source>
</evidence>
<dbReference type="PANTHER" id="PTHR30255:SF2">
    <property type="entry name" value="SINGLE-STRANDED-DNA-SPECIFIC EXONUCLEASE RECJ"/>
    <property type="match status" value="1"/>
</dbReference>
<dbReference type="InterPro" id="IPR038763">
    <property type="entry name" value="DHH_sf"/>
</dbReference>
<evidence type="ECO:0000259" key="8">
    <source>
        <dbReference type="Pfam" id="PF17768"/>
    </source>
</evidence>
<keyword evidence="5" id="KW-0269">Exonuclease</keyword>
<gene>
    <name evidence="9" type="ORF">E3J62_05510</name>
</gene>